<dbReference type="Proteomes" id="UP000887159">
    <property type="component" value="Unassembled WGS sequence"/>
</dbReference>
<evidence type="ECO:0000313" key="1">
    <source>
        <dbReference type="EMBL" id="GFX97013.1"/>
    </source>
</evidence>
<comment type="caution">
    <text evidence="1">The sequence shown here is derived from an EMBL/GenBank/DDBJ whole genome shotgun (WGS) entry which is preliminary data.</text>
</comment>
<reference evidence="1" key="1">
    <citation type="submission" date="2020-08" db="EMBL/GenBank/DDBJ databases">
        <title>Multicomponent nature underlies the extraordinary mechanical properties of spider dragline silk.</title>
        <authorList>
            <person name="Kono N."/>
            <person name="Nakamura H."/>
            <person name="Mori M."/>
            <person name="Yoshida Y."/>
            <person name="Ohtoshi R."/>
            <person name="Malay A.D."/>
            <person name="Moran D.A.P."/>
            <person name="Tomita M."/>
            <person name="Numata K."/>
            <person name="Arakawa K."/>
        </authorList>
    </citation>
    <scope>NUCLEOTIDE SEQUENCE</scope>
</reference>
<proteinExistence type="predicted"/>
<accession>A0A8X6RLA5</accession>
<organism evidence="1 2">
    <name type="scientific">Trichonephila clavipes</name>
    <name type="common">Golden silk orbweaver</name>
    <name type="synonym">Nephila clavipes</name>
    <dbReference type="NCBI Taxonomy" id="2585209"/>
    <lineage>
        <taxon>Eukaryota</taxon>
        <taxon>Metazoa</taxon>
        <taxon>Ecdysozoa</taxon>
        <taxon>Arthropoda</taxon>
        <taxon>Chelicerata</taxon>
        <taxon>Arachnida</taxon>
        <taxon>Araneae</taxon>
        <taxon>Araneomorphae</taxon>
        <taxon>Entelegynae</taxon>
        <taxon>Araneoidea</taxon>
        <taxon>Nephilidae</taxon>
        <taxon>Trichonephila</taxon>
    </lineage>
</organism>
<evidence type="ECO:0000313" key="2">
    <source>
        <dbReference type="Proteomes" id="UP000887159"/>
    </source>
</evidence>
<gene>
    <name evidence="1" type="ORF">TNCV_1997451</name>
</gene>
<keyword evidence="2" id="KW-1185">Reference proteome</keyword>
<dbReference type="AlphaFoldDB" id="A0A8X6RLA5"/>
<dbReference type="EMBL" id="BMAU01021195">
    <property type="protein sequence ID" value="GFX97013.1"/>
    <property type="molecule type" value="Genomic_DNA"/>
</dbReference>
<name>A0A8X6RLA5_TRICX</name>
<protein>
    <submittedName>
        <fullName evidence="1">Uncharacterized protein</fullName>
    </submittedName>
</protein>
<sequence length="107" mass="12068">MLDEHYQKISNVDFSKIEGSVKRRASNIVHGCRGNTNHGNPVFTTDFSMHELGAALRDTNLRKSPCPDGIHGSMIDHLRDGRRRTLKTFLRYPTTFGTVILKKSIKG</sequence>